<reference evidence="1" key="2">
    <citation type="submission" date="2022-06" db="UniProtKB">
        <authorList>
            <consortium name="EnsemblMetazoa"/>
        </authorList>
    </citation>
    <scope>IDENTIFICATION</scope>
    <source>
        <strain evidence="1">PS312</strain>
    </source>
</reference>
<dbReference type="AlphaFoldDB" id="A0A2A6C6Y1"/>
<dbReference type="SMART" id="SM00360">
    <property type="entry name" value="RRM"/>
    <property type="match status" value="1"/>
</dbReference>
<dbReference type="InterPro" id="IPR001841">
    <property type="entry name" value="Znf_RING"/>
</dbReference>
<dbReference type="InterPro" id="IPR035979">
    <property type="entry name" value="RBD_domain_sf"/>
</dbReference>
<accession>A0A2A6C6Y1</accession>
<dbReference type="InterPro" id="IPR000504">
    <property type="entry name" value="RRM_dom"/>
</dbReference>
<dbReference type="SUPFAM" id="SSF54928">
    <property type="entry name" value="RNA-binding domain, RBD"/>
    <property type="match status" value="1"/>
</dbReference>
<dbReference type="PANTHER" id="PTHR16450:SF1">
    <property type="entry name" value="PROTEIN CBG12045"/>
    <property type="match status" value="1"/>
</dbReference>
<dbReference type="PROSITE" id="PS50102">
    <property type="entry name" value="RRM"/>
    <property type="match status" value="1"/>
</dbReference>
<keyword evidence="2" id="KW-1185">Reference proteome</keyword>
<dbReference type="SMART" id="SM00184">
    <property type="entry name" value="RING"/>
    <property type="match status" value="1"/>
</dbReference>
<proteinExistence type="predicted"/>
<dbReference type="InterPro" id="IPR012677">
    <property type="entry name" value="Nucleotide-bd_a/b_plait_sf"/>
</dbReference>
<dbReference type="Pfam" id="PF00076">
    <property type="entry name" value="RRM_1"/>
    <property type="match status" value="1"/>
</dbReference>
<evidence type="ECO:0000313" key="2">
    <source>
        <dbReference type="Proteomes" id="UP000005239"/>
    </source>
</evidence>
<protein>
    <submittedName>
        <fullName evidence="1">RNA binding protein</fullName>
    </submittedName>
</protein>
<dbReference type="OrthoDB" id="6110261at2759"/>
<evidence type="ECO:0000313" key="1">
    <source>
        <dbReference type="EnsemblMetazoa" id="PPA07118.1"/>
    </source>
</evidence>
<dbReference type="PROSITE" id="PS50089">
    <property type="entry name" value="ZF_RING_2"/>
    <property type="match status" value="1"/>
</dbReference>
<dbReference type="InterPro" id="IPR017907">
    <property type="entry name" value="Znf_RING_CS"/>
</dbReference>
<reference evidence="2" key="1">
    <citation type="journal article" date="2008" name="Nat. Genet.">
        <title>The Pristionchus pacificus genome provides a unique perspective on nematode lifestyle and parasitism.</title>
        <authorList>
            <person name="Dieterich C."/>
            <person name="Clifton S.W."/>
            <person name="Schuster L.N."/>
            <person name="Chinwalla A."/>
            <person name="Delehaunty K."/>
            <person name="Dinkelacker I."/>
            <person name="Fulton L."/>
            <person name="Fulton R."/>
            <person name="Godfrey J."/>
            <person name="Minx P."/>
            <person name="Mitreva M."/>
            <person name="Roeseler W."/>
            <person name="Tian H."/>
            <person name="Witte H."/>
            <person name="Yang S.P."/>
            <person name="Wilson R.K."/>
            <person name="Sommer R.J."/>
        </authorList>
    </citation>
    <scope>NUCLEOTIDE SEQUENCE [LARGE SCALE GENOMIC DNA]</scope>
    <source>
        <strain evidence="2">PS312</strain>
    </source>
</reference>
<dbReference type="CDD" id="cd00590">
    <property type="entry name" value="RRM_SF"/>
    <property type="match status" value="1"/>
</dbReference>
<organism evidence="1 2">
    <name type="scientific">Pristionchus pacificus</name>
    <name type="common">Parasitic nematode worm</name>
    <dbReference type="NCBI Taxonomy" id="54126"/>
    <lineage>
        <taxon>Eukaryota</taxon>
        <taxon>Metazoa</taxon>
        <taxon>Ecdysozoa</taxon>
        <taxon>Nematoda</taxon>
        <taxon>Chromadorea</taxon>
        <taxon>Rhabditida</taxon>
        <taxon>Rhabditina</taxon>
        <taxon>Diplogasteromorpha</taxon>
        <taxon>Diplogasteroidea</taxon>
        <taxon>Neodiplogasteridae</taxon>
        <taxon>Pristionchus</taxon>
    </lineage>
</organism>
<gene>
    <name evidence="1" type="primary">WBGene00096672</name>
</gene>
<dbReference type="GO" id="GO:0003723">
    <property type="term" value="F:RNA binding"/>
    <property type="evidence" value="ECO:0007669"/>
    <property type="project" value="UniProtKB-UniRule"/>
</dbReference>
<dbReference type="SUPFAM" id="SSF57850">
    <property type="entry name" value="RING/U-box"/>
    <property type="match status" value="1"/>
</dbReference>
<dbReference type="PANTHER" id="PTHR16450">
    <property type="entry name" value="RING FINGER PROTEIN 186"/>
    <property type="match status" value="1"/>
</dbReference>
<dbReference type="EnsemblMetazoa" id="PPA07118.1">
    <property type="protein sequence ID" value="PPA07118.1"/>
    <property type="gene ID" value="WBGene00096672"/>
</dbReference>
<accession>A0A8R1Y8K0</accession>
<dbReference type="InterPro" id="IPR013083">
    <property type="entry name" value="Znf_RING/FYVE/PHD"/>
</dbReference>
<name>A0A2A6C6Y1_PRIPA</name>
<dbReference type="Gene3D" id="3.30.40.10">
    <property type="entry name" value="Zinc/RING finger domain, C3HC4 (zinc finger)"/>
    <property type="match status" value="1"/>
</dbReference>
<sequence>MKRRRPVFRTLMPVIPSAFPSLNNETDDVRSTLLNSTDEASPTAPTVDSPVDKSIAVNPVLEEGPTLEQGNEIEEDDDGTYEEQAVDKVVSEFIRAQSAPDQMSAEEKENQILELRRRDEESLPCTYSRKCAVCATESPVYRATLTECGHVLCLSCVLEMDHKGRLLCPFCRKSTGFVKLHEEKGDDEPMLSGNRCFFPLFHQHSRAAAVLHPRFLARLINAVPLSRFILPNISPSATRITTCRATVPTSATSPPQTTPSDLVKLFSKAGKVVSIHAPLSNGRPLGFAYCQFKNEKDSRKAMSKLHAHTLAGHVLSVRVA</sequence>
<dbReference type="Proteomes" id="UP000005239">
    <property type="component" value="Unassembled WGS sequence"/>
</dbReference>
<dbReference type="Gene3D" id="3.30.70.330">
    <property type="match status" value="1"/>
</dbReference>
<dbReference type="PROSITE" id="PS00518">
    <property type="entry name" value="ZF_RING_1"/>
    <property type="match status" value="1"/>
</dbReference>